<accession>A0A5C6B5N1</accession>
<dbReference type="OrthoDB" id="9962967at2"/>
<proteinExistence type="predicted"/>
<feature type="region of interest" description="Disordered" evidence="1">
    <location>
        <begin position="61"/>
        <end position="81"/>
    </location>
</feature>
<dbReference type="Proteomes" id="UP000320735">
    <property type="component" value="Unassembled WGS sequence"/>
</dbReference>
<sequence length="81" mass="7874" precursor="true">MKRISIGLYGAVMCGCLLLTGCATASHNMPAHEFAESGAACANGSCSASPANCTNGSCQASQSSCSSGSCSASAKQAGALY</sequence>
<dbReference type="EMBL" id="SJPP01000003">
    <property type="protein sequence ID" value="TWU06609.1"/>
    <property type="molecule type" value="Genomic_DNA"/>
</dbReference>
<dbReference type="RefSeq" id="WP_146373482.1">
    <property type="nucleotide sequence ID" value="NZ_SJPP01000003.1"/>
</dbReference>
<name>A0A5C6B5N1_9PLAN</name>
<reference evidence="3 4" key="1">
    <citation type="submission" date="2019-02" db="EMBL/GenBank/DDBJ databases">
        <title>Deep-cultivation of Planctomycetes and their phenomic and genomic characterization uncovers novel biology.</title>
        <authorList>
            <person name="Wiegand S."/>
            <person name="Jogler M."/>
            <person name="Boedeker C."/>
            <person name="Pinto D."/>
            <person name="Vollmers J."/>
            <person name="Rivas-Marin E."/>
            <person name="Kohn T."/>
            <person name="Peeters S.H."/>
            <person name="Heuer A."/>
            <person name="Rast P."/>
            <person name="Oberbeckmann S."/>
            <person name="Bunk B."/>
            <person name="Jeske O."/>
            <person name="Meyerdierks A."/>
            <person name="Storesund J.E."/>
            <person name="Kallscheuer N."/>
            <person name="Luecker S."/>
            <person name="Lage O.M."/>
            <person name="Pohl T."/>
            <person name="Merkel B.J."/>
            <person name="Hornburger P."/>
            <person name="Mueller R.-W."/>
            <person name="Bruemmer F."/>
            <person name="Labrenz M."/>
            <person name="Spormann A.M."/>
            <person name="Op Den Camp H."/>
            <person name="Overmann J."/>
            <person name="Amann R."/>
            <person name="Jetten M.S.M."/>
            <person name="Mascher T."/>
            <person name="Medema M.H."/>
            <person name="Devos D.P."/>
            <person name="Kaster A.-K."/>
            <person name="Ovreas L."/>
            <person name="Rohde M."/>
            <person name="Galperin M.Y."/>
            <person name="Jogler C."/>
        </authorList>
    </citation>
    <scope>NUCLEOTIDE SEQUENCE [LARGE SCALE GENOMIC DNA]</scope>
    <source>
        <strain evidence="3 4">CA54</strain>
    </source>
</reference>
<organism evidence="3 4">
    <name type="scientific">Symmachiella macrocystis</name>
    <dbReference type="NCBI Taxonomy" id="2527985"/>
    <lineage>
        <taxon>Bacteria</taxon>
        <taxon>Pseudomonadati</taxon>
        <taxon>Planctomycetota</taxon>
        <taxon>Planctomycetia</taxon>
        <taxon>Planctomycetales</taxon>
        <taxon>Planctomycetaceae</taxon>
        <taxon>Symmachiella</taxon>
    </lineage>
</organism>
<dbReference type="AlphaFoldDB" id="A0A5C6B5N1"/>
<protein>
    <recommendedName>
        <fullName evidence="5">Lipoprotein</fullName>
    </recommendedName>
</protein>
<dbReference type="PROSITE" id="PS51257">
    <property type="entry name" value="PROKAR_LIPOPROTEIN"/>
    <property type="match status" value="1"/>
</dbReference>
<keyword evidence="4" id="KW-1185">Reference proteome</keyword>
<evidence type="ECO:0000313" key="4">
    <source>
        <dbReference type="Proteomes" id="UP000320735"/>
    </source>
</evidence>
<evidence type="ECO:0008006" key="5">
    <source>
        <dbReference type="Google" id="ProtNLM"/>
    </source>
</evidence>
<keyword evidence="2" id="KW-0732">Signal</keyword>
<feature type="signal peptide" evidence="2">
    <location>
        <begin position="1"/>
        <end position="25"/>
    </location>
</feature>
<evidence type="ECO:0000256" key="1">
    <source>
        <dbReference type="SAM" id="MobiDB-lite"/>
    </source>
</evidence>
<comment type="caution">
    <text evidence="3">The sequence shown here is derived from an EMBL/GenBank/DDBJ whole genome shotgun (WGS) entry which is preliminary data.</text>
</comment>
<evidence type="ECO:0000256" key="2">
    <source>
        <dbReference type="SAM" id="SignalP"/>
    </source>
</evidence>
<feature type="chain" id="PRO_5022956113" description="Lipoprotein" evidence="2">
    <location>
        <begin position="26"/>
        <end position="81"/>
    </location>
</feature>
<evidence type="ECO:0000313" key="3">
    <source>
        <dbReference type="EMBL" id="TWU06609.1"/>
    </source>
</evidence>
<gene>
    <name evidence="3" type="ORF">CA54_50060</name>
</gene>